<evidence type="ECO:0008006" key="4">
    <source>
        <dbReference type="Google" id="ProtNLM"/>
    </source>
</evidence>
<organism evidence="2 3">
    <name type="scientific">Alteromonas halophila</name>
    <dbReference type="NCBI Taxonomy" id="516698"/>
    <lineage>
        <taxon>Bacteria</taxon>
        <taxon>Pseudomonadati</taxon>
        <taxon>Pseudomonadota</taxon>
        <taxon>Gammaproteobacteria</taxon>
        <taxon>Alteromonadales</taxon>
        <taxon>Alteromonadaceae</taxon>
        <taxon>Alteromonas/Salinimonas group</taxon>
        <taxon>Alteromonas</taxon>
    </lineage>
</organism>
<dbReference type="PANTHER" id="PTHR32015">
    <property type="entry name" value="FASTING INDUCED LIPASE"/>
    <property type="match status" value="1"/>
</dbReference>
<proteinExistence type="predicted"/>
<name>A0A918MX81_9ALTE</name>
<feature type="chain" id="PRO_5037816021" description="Lipase" evidence="1">
    <location>
        <begin position="26"/>
        <end position="234"/>
    </location>
</feature>
<sequence>MKLKIMSRQLVALGLLLLVSASAAAVCRDSVVLVHGNAASPSSWENTVDALLADGYGQQDIFTPDWGLSSCPACNNHNGSEETPVRTAINTAISQSCTGKIDVIGHSMGVTLAAQQIDKLAASAYVDTFVGIAGAMRGLWSCGVYPYNVWNSTCGYYGLSVQSPFLDGLYGIPLGDKVYSIKSYIDQIVCSSGTCTVGGIHSSRIWNEDASFTYSLGHFGLQSDTVTKQISLIQ</sequence>
<dbReference type="Pfam" id="PF01674">
    <property type="entry name" value="Lipase_2"/>
    <property type="match status" value="1"/>
</dbReference>
<dbReference type="SUPFAM" id="SSF53474">
    <property type="entry name" value="alpha/beta-Hydrolases"/>
    <property type="match status" value="1"/>
</dbReference>
<feature type="signal peptide" evidence="1">
    <location>
        <begin position="1"/>
        <end position="25"/>
    </location>
</feature>
<accession>A0A918MX81</accession>
<dbReference type="EMBL" id="BMXP01000003">
    <property type="protein sequence ID" value="GGW83120.1"/>
    <property type="molecule type" value="Genomic_DNA"/>
</dbReference>
<dbReference type="AlphaFoldDB" id="A0A918MX81"/>
<dbReference type="GO" id="GO:0016042">
    <property type="term" value="P:lipid catabolic process"/>
    <property type="evidence" value="ECO:0007669"/>
    <property type="project" value="InterPro"/>
</dbReference>
<dbReference type="PANTHER" id="PTHR32015:SF1">
    <property type="entry name" value="LIPASE"/>
    <property type="match status" value="1"/>
</dbReference>
<dbReference type="GO" id="GO:0016298">
    <property type="term" value="F:lipase activity"/>
    <property type="evidence" value="ECO:0007669"/>
    <property type="project" value="TreeGrafter"/>
</dbReference>
<dbReference type="Gene3D" id="3.40.50.1820">
    <property type="entry name" value="alpha/beta hydrolase"/>
    <property type="match status" value="1"/>
</dbReference>
<gene>
    <name evidence="2" type="ORF">GCM10007391_15520</name>
</gene>
<protein>
    <recommendedName>
        <fullName evidence="4">Lipase</fullName>
    </recommendedName>
</protein>
<keyword evidence="1" id="KW-0732">Signal</keyword>
<evidence type="ECO:0000313" key="3">
    <source>
        <dbReference type="Proteomes" id="UP000631300"/>
    </source>
</evidence>
<dbReference type="Proteomes" id="UP000631300">
    <property type="component" value="Unassembled WGS sequence"/>
</dbReference>
<keyword evidence="3" id="KW-1185">Reference proteome</keyword>
<evidence type="ECO:0000313" key="2">
    <source>
        <dbReference type="EMBL" id="GGW83120.1"/>
    </source>
</evidence>
<comment type="caution">
    <text evidence="2">The sequence shown here is derived from an EMBL/GenBank/DDBJ whole genome shotgun (WGS) entry which is preliminary data.</text>
</comment>
<reference evidence="2" key="2">
    <citation type="submission" date="2020-09" db="EMBL/GenBank/DDBJ databases">
        <authorList>
            <person name="Sun Q."/>
            <person name="Kim S."/>
        </authorList>
    </citation>
    <scope>NUCLEOTIDE SEQUENCE</scope>
    <source>
        <strain evidence="2">KCTC 22164</strain>
    </source>
</reference>
<dbReference type="InterPro" id="IPR029058">
    <property type="entry name" value="AB_hydrolase_fold"/>
</dbReference>
<dbReference type="InterPro" id="IPR002918">
    <property type="entry name" value="Lipase_EstA/Esterase_EstB"/>
</dbReference>
<evidence type="ECO:0000256" key="1">
    <source>
        <dbReference type="SAM" id="SignalP"/>
    </source>
</evidence>
<reference evidence="2" key="1">
    <citation type="journal article" date="2014" name="Int. J. Syst. Evol. Microbiol.">
        <title>Complete genome sequence of Corynebacterium casei LMG S-19264T (=DSM 44701T), isolated from a smear-ripened cheese.</title>
        <authorList>
            <consortium name="US DOE Joint Genome Institute (JGI-PGF)"/>
            <person name="Walter F."/>
            <person name="Albersmeier A."/>
            <person name="Kalinowski J."/>
            <person name="Ruckert C."/>
        </authorList>
    </citation>
    <scope>NUCLEOTIDE SEQUENCE</scope>
    <source>
        <strain evidence="2">KCTC 22164</strain>
    </source>
</reference>